<dbReference type="GeneID" id="24441216"/>
<dbReference type="EMBL" id="GG662658">
    <property type="protein sequence ID" value="EWS73890.1"/>
    <property type="molecule type" value="Genomic_DNA"/>
</dbReference>
<protein>
    <submittedName>
        <fullName evidence="2">Transmembrane protein, putative</fullName>
    </submittedName>
</protein>
<evidence type="ECO:0000313" key="2">
    <source>
        <dbReference type="EMBL" id="EWS73890.1"/>
    </source>
</evidence>
<reference evidence="3" key="1">
    <citation type="journal article" date="2006" name="PLoS Biol.">
        <title>Macronuclear genome sequence of the ciliate Tetrahymena thermophila, a model eukaryote.</title>
        <authorList>
            <person name="Eisen J.A."/>
            <person name="Coyne R.S."/>
            <person name="Wu M."/>
            <person name="Wu D."/>
            <person name="Thiagarajan M."/>
            <person name="Wortman J.R."/>
            <person name="Badger J.H."/>
            <person name="Ren Q."/>
            <person name="Amedeo P."/>
            <person name="Jones K.M."/>
            <person name="Tallon L.J."/>
            <person name="Delcher A.L."/>
            <person name="Salzberg S.L."/>
            <person name="Silva J.C."/>
            <person name="Haas B.J."/>
            <person name="Majoros W.H."/>
            <person name="Farzad M."/>
            <person name="Carlton J.M."/>
            <person name="Smith R.K. Jr."/>
            <person name="Garg J."/>
            <person name="Pearlman R.E."/>
            <person name="Karrer K.M."/>
            <person name="Sun L."/>
            <person name="Manning G."/>
            <person name="Elde N.C."/>
            <person name="Turkewitz A.P."/>
            <person name="Asai D.J."/>
            <person name="Wilkes D.E."/>
            <person name="Wang Y."/>
            <person name="Cai H."/>
            <person name="Collins K."/>
            <person name="Stewart B.A."/>
            <person name="Lee S.R."/>
            <person name="Wilamowska K."/>
            <person name="Weinberg Z."/>
            <person name="Ruzzo W.L."/>
            <person name="Wloga D."/>
            <person name="Gaertig J."/>
            <person name="Frankel J."/>
            <person name="Tsao C.-C."/>
            <person name="Gorovsky M.A."/>
            <person name="Keeling P.J."/>
            <person name="Waller R.F."/>
            <person name="Patron N.J."/>
            <person name="Cherry J.M."/>
            <person name="Stover N.A."/>
            <person name="Krieger C.J."/>
            <person name="del Toro C."/>
            <person name="Ryder H.F."/>
            <person name="Williamson S.C."/>
            <person name="Barbeau R.A."/>
            <person name="Hamilton E.P."/>
            <person name="Orias E."/>
        </authorList>
    </citation>
    <scope>NUCLEOTIDE SEQUENCE [LARGE SCALE GENOMIC DNA]</scope>
    <source>
        <strain evidence="3">SB210</strain>
    </source>
</reference>
<dbReference type="RefSeq" id="XP_012653574.1">
    <property type="nucleotide sequence ID" value="XM_012798120.1"/>
</dbReference>
<keyword evidence="3" id="KW-1185">Reference proteome</keyword>
<evidence type="ECO:0000313" key="3">
    <source>
        <dbReference type="Proteomes" id="UP000009168"/>
    </source>
</evidence>
<keyword evidence="1" id="KW-1133">Transmembrane helix</keyword>
<dbReference type="Proteomes" id="UP000009168">
    <property type="component" value="Unassembled WGS sequence"/>
</dbReference>
<name>W7X3L7_TETTS</name>
<feature type="transmembrane region" description="Helical" evidence="1">
    <location>
        <begin position="33"/>
        <end position="58"/>
    </location>
</feature>
<keyword evidence="1" id="KW-0472">Membrane</keyword>
<organism evidence="2 3">
    <name type="scientific">Tetrahymena thermophila (strain SB210)</name>
    <dbReference type="NCBI Taxonomy" id="312017"/>
    <lineage>
        <taxon>Eukaryota</taxon>
        <taxon>Sar</taxon>
        <taxon>Alveolata</taxon>
        <taxon>Ciliophora</taxon>
        <taxon>Intramacronucleata</taxon>
        <taxon>Oligohymenophorea</taxon>
        <taxon>Hymenostomatida</taxon>
        <taxon>Tetrahymenina</taxon>
        <taxon>Tetrahymenidae</taxon>
        <taxon>Tetrahymena</taxon>
    </lineage>
</organism>
<sequence length="115" mass="13464">MQVQSRQIIIIKKYRKIKKNVYSKKKKGKRGSLFGILLSLLIIALEYTYLICMIWQIFTNQIEQTFRSQGLITEDKIDIPLSRSMVVFRFEQGQDSVCSLANISCSIQRCSYIFQ</sequence>
<evidence type="ECO:0000256" key="1">
    <source>
        <dbReference type="SAM" id="Phobius"/>
    </source>
</evidence>
<keyword evidence="1 2" id="KW-0812">Transmembrane</keyword>
<accession>W7X3L7</accession>
<gene>
    <name evidence="2" type="ORF">TTHERM_000954119</name>
</gene>
<dbReference type="AlphaFoldDB" id="W7X3L7"/>
<proteinExistence type="predicted"/>
<dbReference type="KEGG" id="tet:TTHERM_000954119"/>
<dbReference type="InParanoid" id="W7X3L7"/>